<protein>
    <submittedName>
        <fullName evidence="1">Uncharacterized protein</fullName>
    </submittedName>
</protein>
<evidence type="ECO:0000313" key="2">
    <source>
        <dbReference type="Proteomes" id="UP000838878"/>
    </source>
</evidence>
<evidence type="ECO:0000313" key="1">
    <source>
        <dbReference type="EMBL" id="CAH0716120.1"/>
    </source>
</evidence>
<name>A0A8J9UX28_9NEOP</name>
<accession>A0A8J9UX28</accession>
<dbReference type="EMBL" id="OV170231">
    <property type="protein sequence ID" value="CAH0716120.1"/>
    <property type="molecule type" value="Genomic_DNA"/>
</dbReference>
<dbReference type="Proteomes" id="UP000838878">
    <property type="component" value="Chromosome 11"/>
</dbReference>
<reference evidence="1" key="1">
    <citation type="submission" date="2021-12" db="EMBL/GenBank/DDBJ databases">
        <authorList>
            <person name="Martin H S."/>
        </authorList>
    </citation>
    <scope>NUCLEOTIDE SEQUENCE</scope>
</reference>
<feature type="non-terminal residue" evidence="1">
    <location>
        <position position="84"/>
    </location>
</feature>
<organism evidence="1 2">
    <name type="scientific">Brenthis ino</name>
    <name type="common">lesser marbled fritillary</name>
    <dbReference type="NCBI Taxonomy" id="405034"/>
    <lineage>
        <taxon>Eukaryota</taxon>
        <taxon>Metazoa</taxon>
        <taxon>Ecdysozoa</taxon>
        <taxon>Arthropoda</taxon>
        <taxon>Hexapoda</taxon>
        <taxon>Insecta</taxon>
        <taxon>Pterygota</taxon>
        <taxon>Neoptera</taxon>
        <taxon>Endopterygota</taxon>
        <taxon>Lepidoptera</taxon>
        <taxon>Glossata</taxon>
        <taxon>Ditrysia</taxon>
        <taxon>Papilionoidea</taxon>
        <taxon>Nymphalidae</taxon>
        <taxon>Heliconiinae</taxon>
        <taxon>Argynnini</taxon>
        <taxon>Brenthis</taxon>
    </lineage>
</organism>
<keyword evidence="2" id="KW-1185">Reference proteome</keyword>
<dbReference type="AlphaFoldDB" id="A0A8J9UX28"/>
<sequence length="84" mass="9584">MESGWVRAELYKTSIRQAASLFSSLKRNERPPSPARRTRRAHCALARRPRPSIITGRDVVDDTRNNQDLEWKGVHTTGTAQIQL</sequence>
<gene>
    <name evidence="1" type="ORF">BINO364_LOCUS2949</name>
</gene>
<proteinExistence type="predicted"/>